<dbReference type="Pfam" id="PF00717">
    <property type="entry name" value="Peptidase_S24"/>
    <property type="match status" value="1"/>
</dbReference>
<keyword evidence="8 13" id="KW-0805">Transcription regulation</keyword>
<keyword evidence="18" id="KW-1185">Reference proteome</keyword>
<dbReference type="InterPro" id="IPR036388">
    <property type="entry name" value="WH-like_DNA-bd_sf"/>
</dbReference>
<dbReference type="InterPro" id="IPR006200">
    <property type="entry name" value="LexA"/>
</dbReference>
<dbReference type="NCBIfam" id="TIGR00498">
    <property type="entry name" value="lexA"/>
    <property type="match status" value="1"/>
</dbReference>
<evidence type="ECO:0000256" key="2">
    <source>
        <dbReference type="ARBA" id="ARBA00011738"/>
    </source>
</evidence>
<comment type="similarity">
    <text evidence="1 13 14">Belongs to the peptidase S24 family.</text>
</comment>
<dbReference type="OrthoDB" id="9802364at2"/>
<dbReference type="InterPro" id="IPR006197">
    <property type="entry name" value="Peptidase_S24_LexA"/>
</dbReference>
<sequence length="207" mass="23019">MYEDLSQKQNEILEYIVAEVNKKGYPPSVREICLAVGLKSTSTVHGHLSKLEKKGYIRRDPTLPRAIEIMGRLSDNLPPNAKEMVNIPVVGRVTAGEPILAFENIEDSFPLPVDFVGKNECFILSIKGDSMIEAGILDGDYVIVEKKNTASNGDIVVALVDEEEATVKRFFKEKNHIRLQPENSAMDPIILDDVRILGKVSGVIRKM</sequence>
<dbReference type="GO" id="GO:0045892">
    <property type="term" value="P:negative regulation of DNA-templated transcription"/>
    <property type="evidence" value="ECO:0007669"/>
    <property type="project" value="UniProtKB-UniRule"/>
</dbReference>
<evidence type="ECO:0000256" key="7">
    <source>
        <dbReference type="ARBA" id="ARBA00022813"/>
    </source>
</evidence>
<accession>A0A1M4Z4W7</accession>
<dbReference type="PANTHER" id="PTHR33516">
    <property type="entry name" value="LEXA REPRESSOR"/>
    <property type="match status" value="1"/>
</dbReference>
<dbReference type="GO" id="GO:0009432">
    <property type="term" value="P:SOS response"/>
    <property type="evidence" value="ECO:0007669"/>
    <property type="project" value="UniProtKB-UniRule"/>
</dbReference>
<dbReference type="PANTHER" id="PTHR33516:SF2">
    <property type="entry name" value="LEXA REPRESSOR-RELATED"/>
    <property type="match status" value="1"/>
</dbReference>
<dbReference type="InterPro" id="IPR036390">
    <property type="entry name" value="WH_DNA-bd_sf"/>
</dbReference>
<evidence type="ECO:0000256" key="3">
    <source>
        <dbReference type="ARBA" id="ARBA00022491"/>
    </source>
</evidence>
<evidence type="ECO:0000256" key="9">
    <source>
        <dbReference type="ARBA" id="ARBA00023125"/>
    </source>
</evidence>
<dbReference type="GO" id="GO:0006508">
    <property type="term" value="P:proteolysis"/>
    <property type="evidence" value="ECO:0007669"/>
    <property type="project" value="InterPro"/>
</dbReference>
<evidence type="ECO:0000256" key="1">
    <source>
        <dbReference type="ARBA" id="ARBA00007484"/>
    </source>
</evidence>
<dbReference type="InterPro" id="IPR050077">
    <property type="entry name" value="LexA_repressor"/>
</dbReference>
<keyword evidence="7 13" id="KW-0068">Autocatalytic cleavage</keyword>
<feature type="active site" description="For autocatalytic cleavage activity" evidence="13">
    <location>
        <position position="130"/>
    </location>
</feature>
<comment type="catalytic activity">
    <reaction evidence="13">
        <text>Hydrolysis of Ala-|-Gly bond in repressor LexA.</text>
        <dbReference type="EC" id="3.4.21.88"/>
    </reaction>
</comment>
<evidence type="ECO:0000256" key="8">
    <source>
        <dbReference type="ARBA" id="ARBA00023015"/>
    </source>
</evidence>
<gene>
    <name evidence="13" type="primary">lexA</name>
    <name evidence="17" type="ORF">SAMN02746064_01949</name>
</gene>
<evidence type="ECO:0000256" key="11">
    <source>
        <dbReference type="ARBA" id="ARBA00023204"/>
    </source>
</evidence>
<keyword evidence="3 13" id="KW-0678">Repressor</keyword>
<dbReference type="Gene3D" id="1.10.10.10">
    <property type="entry name" value="Winged helix-like DNA-binding domain superfamily/Winged helix DNA-binding domain"/>
    <property type="match status" value="1"/>
</dbReference>
<dbReference type="FunFam" id="2.10.109.10:FF:000001">
    <property type="entry name" value="LexA repressor"/>
    <property type="match status" value="1"/>
</dbReference>
<comment type="subunit">
    <text evidence="2 13">Homodimer.</text>
</comment>
<evidence type="ECO:0000256" key="12">
    <source>
        <dbReference type="ARBA" id="ARBA00023236"/>
    </source>
</evidence>
<dbReference type="Proteomes" id="UP000184251">
    <property type="component" value="Unassembled WGS sequence"/>
</dbReference>
<name>A0A1M4Z4W7_9FIRM</name>
<organism evidence="17 18">
    <name type="scientific">Alkalibacter saccharofermentans DSM 14828</name>
    <dbReference type="NCBI Taxonomy" id="1120975"/>
    <lineage>
        <taxon>Bacteria</taxon>
        <taxon>Bacillati</taxon>
        <taxon>Bacillota</taxon>
        <taxon>Clostridia</taxon>
        <taxon>Eubacteriales</taxon>
        <taxon>Eubacteriaceae</taxon>
        <taxon>Alkalibacter</taxon>
    </lineage>
</organism>
<keyword evidence="6 13" id="KW-0378">Hydrolase</keyword>
<evidence type="ECO:0000313" key="17">
    <source>
        <dbReference type="EMBL" id="SHF13025.1"/>
    </source>
</evidence>
<evidence type="ECO:0000313" key="18">
    <source>
        <dbReference type="Proteomes" id="UP000184251"/>
    </source>
</evidence>
<dbReference type="EC" id="3.4.21.88" evidence="13"/>
<evidence type="ECO:0000256" key="6">
    <source>
        <dbReference type="ARBA" id="ARBA00022801"/>
    </source>
</evidence>
<feature type="DNA-binding region" description="H-T-H motif" evidence="13">
    <location>
        <begin position="29"/>
        <end position="49"/>
    </location>
</feature>
<dbReference type="InterPro" id="IPR036286">
    <property type="entry name" value="LexA/Signal_pep-like_sf"/>
</dbReference>
<dbReference type="FunFam" id="1.10.10.10:FF:000009">
    <property type="entry name" value="LexA repressor"/>
    <property type="match status" value="1"/>
</dbReference>
<feature type="domain" description="LexA repressor DNA-binding" evidence="16">
    <location>
        <begin position="3"/>
        <end position="66"/>
    </location>
</feature>
<dbReference type="Gene3D" id="2.10.109.10">
    <property type="entry name" value="Umud Fragment, subunit A"/>
    <property type="match status" value="1"/>
</dbReference>
<dbReference type="STRING" id="1120975.SAMN02746064_01949"/>
<dbReference type="InterPro" id="IPR015927">
    <property type="entry name" value="Peptidase_S24_S26A/B/C"/>
</dbReference>
<dbReference type="HAMAP" id="MF_00015">
    <property type="entry name" value="LexA"/>
    <property type="match status" value="1"/>
</dbReference>
<keyword evidence="9 13" id="KW-0238">DNA-binding</keyword>
<comment type="function">
    <text evidence="13">Represses a number of genes involved in the response to DNA damage (SOS response), including recA and lexA. In the presence of single-stranded DNA, RecA interacts with LexA causing an autocatalytic cleavage which disrupts the DNA-binding part of LexA, leading to derepression of the SOS regulon and eventually DNA repair.</text>
</comment>
<feature type="active site" description="For autocatalytic cleavage activity" evidence="13">
    <location>
        <position position="168"/>
    </location>
</feature>
<dbReference type="SUPFAM" id="SSF51306">
    <property type="entry name" value="LexA/Signal peptidase"/>
    <property type="match status" value="1"/>
</dbReference>
<evidence type="ECO:0000256" key="10">
    <source>
        <dbReference type="ARBA" id="ARBA00023163"/>
    </source>
</evidence>
<dbReference type="RefSeq" id="WP_073271481.1">
    <property type="nucleotide sequence ID" value="NZ_FQTU01000015.1"/>
</dbReference>
<dbReference type="Pfam" id="PF01726">
    <property type="entry name" value="LexA_DNA_bind"/>
    <property type="match status" value="1"/>
</dbReference>
<dbReference type="EMBL" id="FQTU01000015">
    <property type="protein sequence ID" value="SHF13025.1"/>
    <property type="molecule type" value="Genomic_DNA"/>
</dbReference>
<dbReference type="AlphaFoldDB" id="A0A1M4Z4W7"/>
<dbReference type="CDD" id="cd06529">
    <property type="entry name" value="S24_LexA-like"/>
    <property type="match status" value="1"/>
</dbReference>
<dbReference type="GO" id="GO:0006281">
    <property type="term" value="P:DNA repair"/>
    <property type="evidence" value="ECO:0007669"/>
    <property type="project" value="UniProtKB-UniRule"/>
</dbReference>
<dbReference type="GO" id="GO:0003677">
    <property type="term" value="F:DNA binding"/>
    <property type="evidence" value="ECO:0007669"/>
    <property type="project" value="UniProtKB-UniRule"/>
</dbReference>
<evidence type="ECO:0000256" key="5">
    <source>
        <dbReference type="ARBA" id="ARBA00022763"/>
    </source>
</evidence>
<keyword evidence="11 13" id="KW-0234">DNA repair</keyword>
<proteinExistence type="inferred from homology"/>
<dbReference type="InterPro" id="IPR039418">
    <property type="entry name" value="LexA-like"/>
</dbReference>
<feature type="site" description="Cleavage; by autolysis" evidence="13">
    <location>
        <begin position="95"/>
        <end position="96"/>
    </location>
</feature>
<keyword evidence="5 13" id="KW-0227">DNA damage</keyword>
<evidence type="ECO:0000259" key="15">
    <source>
        <dbReference type="Pfam" id="PF00717"/>
    </source>
</evidence>
<feature type="domain" description="Peptidase S24/S26A/S26B/S26C" evidence="15">
    <location>
        <begin position="88"/>
        <end position="200"/>
    </location>
</feature>
<evidence type="ECO:0000256" key="4">
    <source>
        <dbReference type="ARBA" id="ARBA00022705"/>
    </source>
</evidence>
<keyword evidence="10 13" id="KW-0804">Transcription</keyword>
<dbReference type="PRINTS" id="PR00726">
    <property type="entry name" value="LEXASERPTASE"/>
</dbReference>
<reference evidence="17 18" key="1">
    <citation type="submission" date="2016-11" db="EMBL/GenBank/DDBJ databases">
        <authorList>
            <person name="Jaros S."/>
            <person name="Januszkiewicz K."/>
            <person name="Wedrychowicz H."/>
        </authorList>
    </citation>
    <scope>NUCLEOTIDE SEQUENCE [LARGE SCALE GENOMIC DNA]</scope>
    <source>
        <strain evidence="17 18">DSM 14828</strain>
    </source>
</reference>
<dbReference type="SUPFAM" id="SSF46785">
    <property type="entry name" value="Winged helix' DNA-binding domain"/>
    <property type="match status" value="1"/>
</dbReference>
<keyword evidence="12 13" id="KW-0742">SOS response</keyword>
<evidence type="ECO:0000256" key="13">
    <source>
        <dbReference type="HAMAP-Rule" id="MF_00015"/>
    </source>
</evidence>
<dbReference type="GO" id="GO:0006260">
    <property type="term" value="P:DNA replication"/>
    <property type="evidence" value="ECO:0007669"/>
    <property type="project" value="UniProtKB-UniRule"/>
</dbReference>
<evidence type="ECO:0000256" key="14">
    <source>
        <dbReference type="RuleBase" id="RU003991"/>
    </source>
</evidence>
<dbReference type="GO" id="GO:0004252">
    <property type="term" value="F:serine-type endopeptidase activity"/>
    <property type="evidence" value="ECO:0007669"/>
    <property type="project" value="UniProtKB-UniRule"/>
</dbReference>
<protein>
    <recommendedName>
        <fullName evidence="13">LexA repressor</fullName>
        <ecNumber evidence="13">3.4.21.88</ecNumber>
    </recommendedName>
</protein>
<evidence type="ECO:0000259" key="16">
    <source>
        <dbReference type="Pfam" id="PF01726"/>
    </source>
</evidence>
<keyword evidence="4 13" id="KW-0235">DNA replication</keyword>
<dbReference type="InterPro" id="IPR006199">
    <property type="entry name" value="LexA_DNA-bd_dom"/>
</dbReference>